<dbReference type="InterPro" id="IPR012842">
    <property type="entry name" value="T3SS_SctL/SctL2"/>
</dbReference>
<evidence type="ECO:0000313" key="7">
    <source>
        <dbReference type="EMBL" id="NWE79514.1"/>
    </source>
</evidence>
<gene>
    <name evidence="6" type="primary">sctL</name>
    <name evidence="6" type="ORF">HX822_09135</name>
    <name evidence="7" type="ORF">HX828_28530</name>
</gene>
<dbReference type="RefSeq" id="WP_177048199.1">
    <property type="nucleotide sequence ID" value="NZ_JACARE010000052.1"/>
</dbReference>
<dbReference type="Proteomes" id="UP000537188">
    <property type="component" value="Unassembled WGS sequence"/>
</dbReference>
<dbReference type="InterPro" id="IPR009335">
    <property type="entry name" value="T3SS_HrpE/ATPase_suE"/>
</dbReference>
<keyword evidence="2" id="KW-0813">Transport</keyword>
<organism evidence="6 8">
    <name type="scientific">Pseudomonas yamanorum</name>
    <dbReference type="NCBI Taxonomy" id="515393"/>
    <lineage>
        <taxon>Bacteria</taxon>
        <taxon>Pseudomonadati</taxon>
        <taxon>Pseudomonadota</taxon>
        <taxon>Gammaproteobacteria</taxon>
        <taxon>Pseudomonadales</taxon>
        <taxon>Pseudomonadaceae</taxon>
        <taxon>Pseudomonas</taxon>
    </lineage>
</organism>
<evidence type="ECO:0000256" key="5">
    <source>
        <dbReference type="ARBA" id="ARBA00024335"/>
    </source>
</evidence>
<dbReference type="Pfam" id="PF06188">
    <property type="entry name" value="HrpE"/>
    <property type="match status" value="1"/>
</dbReference>
<reference evidence="8 9" key="1">
    <citation type="submission" date="2020-04" db="EMBL/GenBank/DDBJ databases">
        <title>Molecular characterization of pseudomonads from Agaricus bisporus reveal novel blotch 2 pathogens in Western Europe.</title>
        <authorList>
            <person name="Taparia T."/>
            <person name="Krijger M."/>
            <person name="Haynes E."/>
            <person name="Elpinstone J.G."/>
            <person name="Noble R."/>
            <person name="Van Der Wolf J."/>
        </authorList>
    </citation>
    <scope>NUCLEOTIDE SEQUENCE [LARGE SCALE GENOMIC DNA]</scope>
    <source>
        <strain evidence="7 9">IPO3781</strain>
        <strain evidence="6 8">IPO3782</strain>
    </source>
</reference>
<dbReference type="NCBIfam" id="TIGR02499">
    <property type="entry name" value="HrpE_YscL_not"/>
    <property type="match status" value="1"/>
</dbReference>
<name>A0A7Y8JP49_9PSED</name>
<keyword evidence="4" id="KW-0653">Protein transport</keyword>
<evidence type="ECO:0000313" key="6">
    <source>
        <dbReference type="EMBL" id="NWE13095.1"/>
    </source>
</evidence>
<evidence type="ECO:0000256" key="3">
    <source>
        <dbReference type="ARBA" id="ARBA00022490"/>
    </source>
</evidence>
<proteinExistence type="inferred from homology"/>
<dbReference type="AlphaFoldDB" id="A0A7Y8JP49"/>
<evidence type="ECO:0000256" key="2">
    <source>
        <dbReference type="ARBA" id="ARBA00022448"/>
    </source>
</evidence>
<evidence type="ECO:0000313" key="9">
    <source>
        <dbReference type="Proteomes" id="UP000537188"/>
    </source>
</evidence>
<comment type="subcellular location">
    <subcellularLocation>
        <location evidence="1">Cytoplasm</location>
    </subcellularLocation>
</comment>
<comment type="caution">
    <text evidence="6">The sequence shown here is derived from an EMBL/GenBank/DDBJ whole genome shotgun (WGS) entry which is preliminary data.</text>
</comment>
<dbReference type="EMBL" id="JACARG010000015">
    <property type="protein sequence ID" value="NWE13095.1"/>
    <property type="molecule type" value="Genomic_DNA"/>
</dbReference>
<accession>A0A7Y8JP49</accession>
<dbReference type="Proteomes" id="UP000531950">
    <property type="component" value="Unassembled WGS sequence"/>
</dbReference>
<dbReference type="GO" id="GO:0005737">
    <property type="term" value="C:cytoplasm"/>
    <property type="evidence" value="ECO:0007669"/>
    <property type="project" value="UniProtKB-SubCell"/>
</dbReference>
<keyword evidence="3" id="KW-0963">Cytoplasm</keyword>
<evidence type="ECO:0000313" key="8">
    <source>
        <dbReference type="Proteomes" id="UP000531950"/>
    </source>
</evidence>
<evidence type="ECO:0000256" key="1">
    <source>
        <dbReference type="ARBA" id="ARBA00004496"/>
    </source>
</evidence>
<evidence type="ECO:0000256" key="4">
    <source>
        <dbReference type="ARBA" id="ARBA00022927"/>
    </source>
</evidence>
<comment type="similarity">
    <text evidence="5">Belongs to the SctL stator family.</text>
</comment>
<sequence>MLCQYTIELLKDKPGLPRSLIPREELATWEQASQLISRANAQADELIAQTEKKCEALLEKASLEVWQRADAQFKRWERDRQAMCDSLEQYATSITNQAIRSLLDATVAPQRLAALLKQLLANQVPEIDASLLCHPHDLEEIKQCLANRKATIWKLHADETIPPQTLVLKTDEGDFRISWHSMLELFFNQAQEHRISA</sequence>
<dbReference type="EMBL" id="JACARF010000055">
    <property type="protein sequence ID" value="NWE79514.1"/>
    <property type="molecule type" value="Genomic_DNA"/>
</dbReference>
<protein>
    <submittedName>
        <fullName evidence="6">Type III secretion system stator protein SctL</fullName>
    </submittedName>
</protein>
<dbReference type="GO" id="GO:0030254">
    <property type="term" value="P:protein secretion by the type III secretion system"/>
    <property type="evidence" value="ECO:0007669"/>
    <property type="project" value="InterPro"/>
</dbReference>